<feature type="domain" description="Amidohydrolase-related" evidence="4">
    <location>
        <begin position="14"/>
        <end position="270"/>
    </location>
</feature>
<evidence type="ECO:0000256" key="1">
    <source>
        <dbReference type="ARBA" id="ARBA00022793"/>
    </source>
</evidence>
<dbReference type="Proteomes" id="UP000799778">
    <property type="component" value="Unassembled WGS sequence"/>
</dbReference>
<dbReference type="Pfam" id="PF04909">
    <property type="entry name" value="Amidohydro_2"/>
    <property type="match status" value="1"/>
</dbReference>
<dbReference type="InterPro" id="IPR032466">
    <property type="entry name" value="Metal_Hydrolase"/>
</dbReference>
<keyword evidence="2 3" id="KW-0456">Lyase</keyword>
<evidence type="ECO:0000313" key="6">
    <source>
        <dbReference type="Proteomes" id="UP000799778"/>
    </source>
</evidence>
<evidence type="ECO:0000313" key="5">
    <source>
        <dbReference type="EMBL" id="KAF2016818.1"/>
    </source>
</evidence>
<dbReference type="GO" id="GO:0016831">
    <property type="term" value="F:carboxy-lyase activity"/>
    <property type="evidence" value="ECO:0007669"/>
    <property type="project" value="UniProtKB-KW"/>
</dbReference>
<dbReference type="GO" id="GO:0016787">
    <property type="term" value="F:hydrolase activity"/>
    <property type="evidence" value="ECO:0007669"/>
    <property type="project" value="UniProtKB-KW"/>
</dbReference>
<dbReference type="GeneID" id="54287284"/>
<accession>A0A6A5XU20</accession>
<keyword evidence="5" id="KW-0378">Hydrolase</keyword>
<organism evidence="5 6">
    <name type="scientific">Aaosphaeria arxii CBS 175.79</name>
    <dbReference type="NCBI Taxonomy" id="1450172"/>
    <lineage>
        <taxon>Eukaryota</taxon>
        <taxon>Fungi</taxon>
        <taxon>Dikarya</taxon>
        <taxon>Ascomycota</taxon>
        <taxon>Pezizomycotina</taxon>
        <taxon>Dothideomycetes</taxon>
        <taxon>Pleosporomycetidae</taxon>
        <taxon>Pleosporales</taxon>
        <taxon>Pleosporales incertae sedis</taxon>
        <taxon>Aaosphaeria</taxon>
    </lineage>
</organism>
<keyword evidence="1 3" id="KW-0210">Decarboxylase</keyword>
<dbReference type="OrthoDB" id="432010at2759"/>
<evidence type="ECO:0000259" key="4">
    <source>
        <dbReference type="Pfam" id="PF04909"/>
    </source>
</evidence>
<dbReference type="GO" id="GO:0019748">
    <property type="term" value="P:secondary metabolic process"/>
    <property type="evidence" value="ECO:0007669"/>
    <property type="project" value="TreeGrafter"/>
</dbReference>
<evidence type="ECO:0000256" key="2">
    <source>
        <dbReference type="ARBA" id="ARBA00023239"/>
    </source>
</evidence>
<dbReference type="SUPFAM" id="SSF51556">
    <property type="entry name" value="Metallo-dependent hydrolases"/>
    <property type="match status" value="1"/>
</dbReference>
<comment type="similarity">
    <text evidence="3">Belongs to the metallo-dependent hydrolases superfamily.</text>
</comment>
<gene>
    <name evidence="5" type="ORF">BU24DRAFT_431788</name>
</gene>
<keyword evidence="6" id="KW-1185">Reference proteome</keyword>
<dbReference type="EMBL" id="ML978068">
    <property type="protein sequence ID" value="KAF2016818.1"/>
    <property type="molecule type" value="Genomic_DNA"/>
</dbReference>
<evidence type="ECO:0000256" key="3">
    <source>
        <dbReference type="RuleBase" id="RU366045"/>
    </source>
</evidence>
<dbReference type="RefSeq" id="XP_033385157.1">
    <property type="nucleotide sequence ID" value="XM_033529887.1"/>
</dbReference>
<proteinExistence type="inferred from homology"/>
<dbReference type="InterPro" id="IPR032465">
    <property type="entry name" value="ACMSD"/>
</dbReference>
<dbReference type="GO" id="GO:0005829">
    <property type="term" value="C:cytosol"/>
    <property type="evidence" value="ECO:0007669"/>
    <property type="project" value="TreeGrafter"/>
</dbReference>
<sequence length="284" mass="31955">MDEAGVDYMILSLASPGIQGISDPAVAEELATRANNDIADAIANNTLRFGAFAALSMHNASQAACELRRAVQDLGFHGALLNDYQQSGPDNGHPATLLYYDSPAYDDFWKTVVDLDVPVYLHPRSPISQQNKLDFAHAPWVIGAPHQFAVQLSTHIVGLCTNGVFDRFPSLKLIVGHLGERLPSDFWRIDEMLARKKPAGMPMKRDFSSYWQTNIYETATGNFWTELLDFHRTLLPEDHILYSVDYPFNLLEEGASWVKTLPYDEKTVLDFIRNHAIKLFKLDE</sequence>
<dbReference type="PANTHER" id="PTHR21240:SF31">
    <property type="entry name" value="AMIDOHYDROLASE FAMILY PROTEIN (AFU_ORTHOLOGUE AFUA_7G05840)"/>
    <property type="match status" value="1"/>
</dbReference>
<reference evidence="5" key="1">
    <citation type="journal article" date="2020" name="Stud. Mycol.">
        <title>101 Dothideomycetes genomes: a test case for predicting lifestyles and emergence of pathogens.</title>
        <authorList>
            <person name="Haridas S."/>
            <person name="Albert R."/>
            <person name="Binder M."/>
            <person name="Bloem J."/>
            <person name="Labutti K."/>
            <person name="Salamov A."/>
            <person name="Andreopoulos B."/>
            <person name="Baker S."/>
            <person name="Barry K."/>
            <person name="Bills G."/>
            <person name="Bluhm B."/>
            <person name="Cannon C."/>
            <person name="Castanera R."/>
            <person name="Culley D."/>
            <person name="Daum C."/>
            <person name="Ezra D."/>
            <person name="Gonzalez J."/>
            <person name="Henrissat B."/>
            <person name="Kuo A."/>
            <person name="Liang C."/>
            <person name="Lipzen A."/>
            <person name="Lutzoni F."/>
            <person name="Magnuson J."/>
            <person name="Mondo S."/>
            <person name="Nolan M."/>
            <person name="Ohm R."/>
            <person name="Pangilinan J."/>
            <person name="Park H.-J."/>
            <person name="Ramirez L."/>
            <person name="Alfaro M."/>
            <person name="Sun H."/>
            <person name="Tritt A."/>
            <person name="Yoshinaga Y."/>
            <person name="Zwiers L.-H."/>
            <person name="Turgeon B."/>
            <person name="Goodwin S."/>
            <person name="Spatafora J."/>
            <person name="Crous P."/>
            <person name="Grigoriev I."/>
        </authorList>
    </citation>
    <scope>NUCLEOTIDE SEQUENCE</scope>
    <source>
        <strain evidence="5">CBS 175.79</strain>
    </source>
</reference>
<protein>
    <submittedName>
        <fullName evidence="5">Amidohydrolase 2</fullName>
    </submittedName>
</protein>
<dbReference type="AlphaFoldDB" id="A0A6A5XU20"/>
<dbReference type="InterPro" id="IPR006680">
    <property type="entry name" value="Amidohydro-rel"/>
</dbReference>
<dbReference type="PANTHER" id="PTHR21240">
    <property type="entry name" value="2-AMINO-3-CARBOXYLMUCONATE-6-SEMIALDEHYDE DECARBOXYLASE"/>
    <property type="match status" value="1"/>
</dbReference>
<name>A0A6A5XU20_9PLEO</name>
<dbReference type="Gene3D" id="3.20.20.140">
    <property type="entry name" value="Metal-dependent hydrolases"/>
    <property type="match status" value="1"/>
</dbReference>